<keyword evidence="2" id="KW-0812">Transmembrane</keyword>
<dbReference type="AlphaFoldDB" id="A0A0F7SJ02"/>
<name>A0A0F7SJ02_PHARH</name>
<dbReference type="CDD" id="cd12087">
    <property type="entry name" value="TM_EGFR-like"/>
    <property type="match status" value="1"/>
</dbReference>
<feature type="compositionally biased region" description="Polar residues" evidence="1">
    <location>
        <begin position="240"/>
        <end position="271"/>
    </location>
</feature>
<feature type="compositionally biased region" description="Low complexity" evidence="1">
    <location>
        <begin position="24"/>
        <end position="36"/>
    </location>
</feature>
<accession>A0A0F7SJ02</accession>
<feature type="compositionally biased region" description="Basic and acidic residues" evidence="1">
    <location>
        <begin position="146"/>
        <end position="157"/>
    </location>
</feature>
<evidence type="ECO:0000256" key="1">
    <source>
        <dbReference type="SAM" id="MobiDB-lite"/>
    </source>
</evidence>
<feature type="transmembrane region" description="Helical" evidence="2">
    <location>
        <begin position="71"/>
        <end position="97"/>
    </location>
</feature>
<feature type="compositionally biased region" description="Pro residues" evidence="1">
    <location>
        <begin position="37"/>
        <end position="63"/>
    </location>
</feature>
<evidence type="ECO:0000313" key="3">
    <source>
        <dbReference type="EMBL" id="CDZ96957.1"/>
    </source>
</evidence>
<feature type="compositionally biased region" description="Polar residues" evidence="1">
    <location>
        <begin position="219"/>
        <end position="233"/>
    </location>
</feature>
<feature type="region of interest" description="Disordered" evidence="1">
    <location>
        <begin position="138"/>
        <end position="161"/>
    </location>
</feature>
<feature type="region of interest" description="Disordered" evidence="1">
    <location>
        <begin position="213"/>
        <end position="286"/>
    </location>
</feature>
<keyword evidence="2" id="KW-0472">Membrane</keyword>
<protein>
    <submittedName>
        <fullName evidence="3">Concanavalin A-like lectin/glucanase, subgroup</fullName>
    </submittedName>
</protein>
<dbReference type="GO" id="GO:0030246">
    <property type="term" value="F:carbohydrate binding"/>
    <property type="evidence" value="ECO:0007669"/>
    <property type="project" value="UniProtKB-KW"/>
</dbReference>
<sequence length="286" mass="30744">MYTNELKRQQTGTAVPPSPTQGAPSGTPPSGFSQFPFPFPSGQPPPPPPSGFPPPAGFPPPPSTSSAGTTAVAAIVGGVVGGIAFIIVLLVFLFFYLRSRRRTQQRRTSPDLPLQNNWLSINQRGTWLKERDSVLAVKSQEDEDDRAVGRNEKDNRLPRSIINGDDLSRASFFVAPFPVPVPTGPLASIQEMTAVPSAYNPKAETPFYTSPALPMSSGHFEQSSDLYHSTGSSPPGPDQTDWSRSDTVFSQVGSDPTNQDSSVSNRRQSLNLPDETADGVQFGKAF</sequence>
<proteinExistence type="predicted"/>
<reference evidence="3" key="1">
    <citation type="submission" date="2014-08" db="EMBL/GenBank/DDBJ databases">
        <authorList>
            <person name="Sharma Rahul"/>
            <person name="Thines Marco"/>
        </authorList>
    </citation>
    <scope>NUCLEOTIDE SEQUENCE</scope>
</reference>
<keyword evidence="2" id="KW-1133">Transmembrane helix</keyword>
<evidence type="ECO:0000256" key="2">
    <source>
        <dbReference type="SAM" id="Phobius"/>
    </source>
</evidence>
<feature type="region of interest" description="Disordered" evidence="1">
    <location>
        <begin position="1"/>
        <end position="68"/>
    </location>
</feature>
<keyword evidence="3" id="KW-0430">Lectin</keyword>
<dbReference type="EMBL" id="LN483167">
    <property type="protein sequence ID" value="CDZ96957.1"/>
    <property type="molecule type" value="Genomic_DNA"/>
</dbReference>
<organism evidence="3">
    <name type="scientific">Phaffia rhodozyma</name>
    <name type="common">Yeast</name>
    <name type="synonym">Xanthophyllomyces dendrorhous</name>
    <dbReference type="NCBI Taxonomy" id="264483"/>
    <lineage>
        <taxon>Eukaryota</taxon>
        <taxon>Fungi</taxon>
        <taxon>Dikarya</taxon>
        <taxon>Basidiomycota</taxon>
        <taxon>Agaricomycotina</taxon>
        <taxon>Tremellomycetes</taxon>
        <taxon>Cystofilobasidiales</taxon>
        <taxon>Mrakiaceae</taxon>
        <taxon>Phaffia</taxon>
    </lineage>
</organism>